<name>A0A4Q5N490_9MICO</name>
<dbReference type="Pfam" id="PF00403">
    <property type="entry name" value="HMA"/>
    <property type="match status" value="1"/>
</dbReference>
<dbReference type="RefSeq" id="WP_130100705.1">
    <property type="nucleotide sequence ID" value="NZ_SDWW01000001.1"/>
</dbReference>
<comment type="caution">
    <text evidence="4">The sequence shown here is derived from an EMBL/GenBank/DDBJ whole genome shotgun (WGS) entry which is preliminary data.</text>
</comment>
<dbReference type="PRINTS" id="PR00942">
    <property type="entry name" value="CUATPASEI"/>
</dbReference>
<gene>
    <name evidence="4" type="ORF">EUA98_00505</name>
</gene>
<reference evidence="4 5" key="1">
    <citation type="submission" date="2019-01" db="EMBL/GenBank/DDBJ databases">
        <title>Novel species of Cellulomonas.</title>
        <authorList>
            <person name="Liu Q."/>
            <person name="Xin Y.-H."/>
        </authorList>
    </citation>
    <scope>NUCLEOTIDE SEQUENCE [LARGE SCALE GENOMIC DNA]</scope>
    <source>
        <strain evidence="4 5">HLT2-17</strain>
    </source>
</reference>
<dbReference type="CDD" id="cd00371">
    <property type="entry name" value="HMA"/>
    <property type="match status" value="1"/>
</dbReference>
<dbReference type="Gene3D" id="3.30.70.100">
    <property type="match status" value="1"/>
</dbReference>
<evidence type="ECO:0000256" key="2">
    <source>
        <dbReference type="SAM" id="MobiDB-lite"/>
    </source>
</evidence>
<dbReference type="SUPFAM" id="SSF55008">
    <property type="entry name" value="HMA, heavy metal-associated domain"/>
    <property type="match status" value="1"/>
</dbReference>
<dbReference type="EMBL" id="SDWW01000001">
    <property type="protein sequence ID" value="RYV53006.1"/>
    <property type="molecule type" value="Genomic_DNA"/>
</dbReference>
<keyword evidence="5" id="KW-1185">Reference proteome</keyword>
<evidence type="ECO:0000259" key="3">
    <source>
        <dbReference type="PROSITE" id="PS50846"/>
    </source>
</evidence>
<protein>
    <submittedName>
        <fullName evidence="4">Copper chaperone</fullName>
    </submittedName>
</protein>
<evidence type="ECO:0000256" key="1">
    <source>
        <dbReference type="ARBA" id="ARBA00022723"/>
    </source>
</evidence>
<dbReference type="AlphaFoldDB" id="A0A4Q5N490"/>
<feature type="compositionally biased region" description="Low complexity" evidence="2">
    <location>
        <begin position="1"/>
        <end position="22"/>
    </location>
</feature>
<accession>A0A4Q5N490</accession>
<dbReference type="PROSITE" id="PS50846">
    <property type="entry name" value="HMA_2"/>
    <property type="match status" value="1"/>
</dbReference>
<dbReference type="Proteomes" id="UP000293764">
    <property type="component" value="Unassembled WGS sequence"/>
</dbReference>
<sequence>MSTTATNPTATNPTATNPTATTRTILRAEGFSCPSCVAKIEKQVGRVAGVDAVAVHFASGRIEIDHDPQVVGVEALVAAVAKAGYTSAPAAF</sequence>
<dbReference type="InterPro" id="IPR036163">
    <property type="entry name" value="HMA_dom_sf"/>
</dbReference>
<feature type="domain" description="HMA" evidence="3">
    <location>
        <begin position="22"/>
        <end position="88"/>
    </location>
</feature>
<dbReference type="InterPro" id="IPR006121">
    <property type="entry name" value="HMA_dom"/>
</dbReference>
<organism evidence="4 5">
    <name type="scientific">Pengzhenrongella frigida</name>
    <dbReference type="NCBI Taxonomy" id="1259133"/>
    <lineage>
        <taxon>Bacteria</taxon>
        <taxon>Bacillati</taxon>
        <taxon>Actinomycetota</taxon>
        <taxon>Actinomycetes</taxon>
        <taxon>Micrococcales</taxon>
        <taxon>Pengzhenrongella</taxon>
    </lineage>
</organism>
<dbReference type="FunFam" id="3.30.70.100:FF:000001">
    <property type="entry name" value="ATPase copper transporting beta"/>
    <property type="match status" value="1"/>
</dbReference>
<proteinExistence type="predicted"/>
<feature type="region of interest" description="Disordered" evidence="2">
    <location>
        <begin position="1"/>
        <end position="23"/>
    </location>
</feature>
<keyword evidence="1" id="KW-0479">Metal-binding</keyword>
<evidence type="ECO:0000313" key="4">
    <source>
        <dbReference type="EMBL" id="RYV53006.1"/>
    </source>
</evidence>
<evidence type="ECO:0000313" key="5">
    <source>
        <dbReference type="Proteomes" id="UP000293764"/>
    </source>
</evidence>
<dbReference type="GO" id="GO:0046872">
    <property type="term" value="F:metal ion binding"/>
    <property type="evidence" value="ECO:0007669"/>
    <property type="project" value="UniProtKB-KW"/>
</dbReference>